<reference evidence="4 5" key="1">
    <citation type="submission" date="2021-12" db="EMBL/GenBank/DDBJ databases">
        <title>Genome sequence of Kibdelosporangium philippinense ATCC 49844.</title>
        <authorList>
            <person name="Fedorov E.A."/>
            <person name="Omeragic M."/>
            <person name="Shalygina K.F."/>
            <person name="Maclea K.S."/>
        </authorList>
    </citation>
    <scope>NUCLEOTIDE SEQUENCE [LARGE SCALE GENOMIC DNA]</scope>
    <source>
        <strain evidence="4 5">ATCC 49844</strain>
    </source>
</reference>
<name>A0ABS8Z679_9PSEU</name>
<dbReference type="Gene3D" id="2.60.40.10">
    <property type="entry name" value="Immunoglobulins"/>
    <property type="match status" value="1"/>
</dbReference>
<feature type="domain" description="PKD" evidence="2">
    <location>
        <begin position="453"/>
        <end position="534"/>
    </location>
</feature>
<feature type="region of interest" description="Disordered" evidence="1">
    <location>
        <begin position="359"/>
        <end position="464"/>
    </location>
</feature>
<accession>A0ABS8Z679</accession>
<dbReference type="SMART" id="SM00089">
    <property type="entry name" value="PKD"/>
    <property type="match status" value="1"/>
</dbReference>
<dbReference type="InterPro" id="IPR022409">
    <property type="entry name" value="PKD/Chitinase_dom"/>
</dbReference>
<dbReference type="InterPro" id="IPR007110">
    <property type="entry name" value="Ig-like_dom"/>
</dbReference>
<feature type="compositionally biased region" description="Pro residues" evidence="1">
    <location>
        <begin position="417"/>
        <end position="433"/>
    </location>
</feature>
<dbReference type="RefSeq" id="WP_233724572.1">
    <property type="nucleotide sequence ID" value="NZ_JAJVCN010000001.1"/>
</dbReference>
<dbReference type="Pfam" id="PF18998">
    <property type="entry name" value="Flg_new_2"/>
    <property type="match status" value="2"/>
</dbReference>
<feature type="compositionally biased region" description="Polar residues" evidence="1">
    <location>
        <begin position="379"/>
        <end position="394"/>
    </location>
</feature>
<dbReference type="InterPro" id="IPR011044">
    <property type="entry name" value="Quino_amine_DH_bsu"/>
</dbReference>
<dbReference type="Proteomes" id="UP001521150">
    <property type="component" value="Unassembled WGS sequence"/>
</dbReference>
<evidence type="ECO:0000256" key="1">
    <source>
        <dbReference type="SAM" id="MobiDB-lite"/>
    </source>
</evidence>
<dbReference type="Pfam" id="PF18911">
    <property type="entry name" value="PKD_4"/>
    <property type="match status" value="1"/>
</dbReference>
<feature type="domain" description="Ig-like" evidence="3">
    <location>
        <begin position="701"/>
        <end position="782"/>
    </location>
</feature>
<dbReference type="PROSITE" id="PS50835">
    <property type="entry name" value="IG_LIKE"/>
    <property type="match status" value="1"/>
</dbReference>
<feature type="compositionally biased region" description="Low complexity" evidence="1">
    <location>
        <begin position="434"/>
        <end position="444"/>
    </location>
</feature>
<dbReference type="EMBL" id="JAJVCN010000001">
    <property type="protein sequence ID" value="MCE7003002.1"/>
    <property type="molecule type" value="Genomic_DNA"/>
</dbReference>
<keyword evidence="5" id="KW-1185">Reference proteome</keyword>
<sequence>MSGLARIGLAVAAALLLGVIVVIGSDNGESARDVRLLSGAAWLTSSKVGQVTLLDGSNVEVAAQVQVAPAGNSLEVAQQGSTAYAVDQTAGTVRRVDGGTFDLTEPRSPIPDATVGLTAVPGRDTVYTVDKRRGMLAYTDPKNLTPRGDAVTFAAGTATVDDNGILWAIDARTGDLSHVRDGKLNIRRQVAQPGNSELVMVNGQPVVVDIAARKAISIDSATGRPADPVELPFTPADTVHVSGSRHSERLYLVVNRGLLIVCDVAASGCSKAISLSEGNAFGPAVESGDQVFIPDYTTGQVWIIDVPGSRVLAKPAVLTPDVRFELLVRDKVVFYNDTNSERAGVIQLDGKVINAAKYDANDPGRGLNGSATPSPPAQQTPGSSSAVPSSTAVQPSRGGSAVEPTQVVQQTSAGHAPPAPTPLSSESPPPPRAPSESSVPSASTTPPPPPAEPRLEITMSTTTPTANQTVTLRVNNLNGEAPVDAQWTFGEGTTGGGVTTTHRWSTPGSYFVTVTATLSDGRQAMTSNTVNVSAVPTVRLAVSIPGGGGSVSGGGINCPPTCSVDLQPNTQVTLTAQPDATHQLGSWGGACAGSSGASCDVTVDTAKNVTYSFEAKPTPQATLTISSPTGGRILIGGGGSCPSTCTVTRNAGSPIQLTADPDNDRTFTSWGGACAGQDATCSLTMTGQQSVSATFTLIEAPRITGLTCEPLGPGTFSCDLSATPAQLQIRWVVDGFAVNSQNDRTFMTHRCGPDRFANITVTVTNARASASRESNSICEPGG</sequence>
<evidence type="ECO:0000313" key="5">
    <source>
        <dbReference type="Proteomes" id="UP001521150"/>
    </source>
</evidence>
<dbReference type="InterPro" id="IPR013783">
    <property type="entry name" value="Ig-like_fold"/>
</dbReference>
<gene>
    <name evidence="4" type="ORF">LWC34_09185</name>
</gene>
<dbReference type="InterPro" id="IPR035986">
    <property type="entry name" value="PKD_dom_sf"/>
</dbReference>
<protein>
    <submittedName>
        <fullName evidence="4">PKD domain-containing protein</fullName>
    </submittedName>
</protein>
<evidence type="ECO:0000259" key="3">
    <source>
        <dbReference type="PROSITE" id="PS50835"/>
    </source>
</evidence>
<evidence type="ECO:0000259" key="2">
    <source>
        <dbReference type="PROSITE" id="PS50093"/>
    </source>
</evidence>
<dbReference type="PROSITE" id="PS50093">
    <property type="entry name" value="PKD"/>
    <property type="match status" value="1"/>
</dbReference>
<dbReference type="SUPFAM" id="SSF50969">
    <property type="entry name" value="YVTN repeat-like/Quinoprotein amine dehydrogenase"/>
    <property type="match status" value="1"/>
</dbReference>
<evidence type="ECO:0000313" key="4">
    <source>
        <dbReference type="EMBL" id="MCE7003002.1"/>
    </source>
</evidence>
<dbReference type="SUPFAM" id="SSF49299">
    <property type="entry name" value="PKD domain"/>
    <property type="match status" value="1"/>
</dbReference>
<dbReference type="InterPro" id="IPR044060">
    <property type="entry name" value="Bacterial_rp_domain"/>
</dbReference>
<proteinExistence type="predicted"/>
<comment type="caution">
    <text evidence="4">The sequence shown here is derived from an EMBL/GenBank/DDBJ whole genome shotgun (WGS) entry which is preliminary data.</text>
</comment>
<dbReference type="InterPro" id="IPR000601">
    <property type="entry name" value="PKD_dom"/>
</dbReference>
<organism evidence="4 5">
    <name type="scientific">Kibdelosporangium philippinense</name>
    <dbReference type="NCBI Taxonomy" id="211113"/>
    <lineage>
        <taxon>Bacteria</taxon>
        <taxon>Bacillati</taxon>
        <taxon>Actinomycetota</taxon>
        <taxon>Actinomycetes</taxon>
        <taxon>Pseudonocardiales</taxon>
        <taxon>Pseudonocardiaceae</taxon>
        <taxon>Kibdelosporangium</taxon>
    </lineage>
</organism>